<proteinExistence type="predicted"/>
<organism evidence="1 2">
    <name type="scientific">Agrobacterium rosae</name>
    <dbReference type="NCBI Taxonomy" id="1972867"/>
    <lineage>
        <taxon>Bacteria</taxon>
        <taxon>Pseudomonadati</taxon>
        <taxon>Pseudomonadota</taxon>
        <taxon>Alphaproteobacteria</taxon>
        <taxon>Hyphomicrobiales</taxon>
        <taxon>Rhizobiaceae</taxon>
        <taxon>Rhizobium/Agrobacterium group</taxon>
        <taxon>Agrobacterium</taxon>
    </lineage>
</organism>
<protein>
    <submittedName>
        <fullName evidence="1">Uncharacterized protein</fullName>
    </submittedName>
</protein>
<dbReference type="EMBL" id="FMUE01000003">
    <property type="protein sequence ID" value="SCX19736.1"/>
    <property type="molecule type" value="Genomic_DNA"/>
</dbReference>
<dbReference type="AlphaFoldDB" id="A0A1R3TIW9"/>
<evidence type="ECO:0000313" key="1">
    <source>
        <dbReference type="EMBL" id="SCX19736.1"/>
    </source>
</evidence>
<dbReference type="InterPro" id="IPR027417">
    <property type="entry name" value="P-loop_NTPase"/>
</dbReference>
<gene>
    <name evidence="1" type="ORF">DSM25559_1887</name>
</gene>
<dbReference type="Proteomes" id="UP000187891">
    <property type="component" value="Unassembled WGS sequence"/>
</dbReference>
<dbReference type="SUPFAM" id="SSF52540">
    <property type="entry name" value="P-loop containing nucleoside triphosphate hydrolases"/>
    <property type="match status" value="1"/>
</dbReference>
<accession>A0A1R3TIW9</accession>
<reference evidence="2" key="1">
    <citation type="submission" date="2016-10" db="EMBL/GenBank/DDBJ databases">
        <authorList>
            <person name="Wibberg D."/>
        </authorList>
    </citation>
    <scope>NUCLEOTIDE SEQUENCE [LARGE SCALE GENOMIC DNA]</scope>
</reference>
<name>A0A1R3TIW9_9HYPH</name>
<sequence length="572" mass="65009">MQLVDVIKTRHLSHTHRIIIASTTKTLVNQTAFNLRSNGIACSVFHGGNISCGVMARYEKALLDETKRIILVTHQAFFKGLEFAKNGDFKVFIDEIPQIDSEQRYKLKHHKQNVLNAFEIKQFATDADFCEVTVKNSKLVNRYIQSDKDQVDAVLFELASKVSSPNYHVACKADTFKNFVDIVKPSERFTTSAIMRPSVFSRWPDVTIMGANFTSSTMYRCWTLDDATFMPHPLFAGLSDVHPKEVGDRIKIGYVFEEPFSKNQISTFTKNGFDVVAEMGRLAEQEFQGQPYLATFNNRTSEASMLTYEAAEVIEPVSNGRNDLVHLHRAIYAMAANDAPTHINMMKNLFGFEGDELYLAHGFESAYQFLCRTSVRVAGSTEPLHFIVPDKRTAMMLAHIFSCQSVYQIEHDMVLPEREKKERKSKEEINRAAYEKTKNVQSMILTTGDQTAKTFKAWVENGCVGSSECQNYFTLQFETDLKFADVKRRINRNCLLRVQDGKGLIVVPTDTIIPADYAQWLAEAFAKANTSVEIQFSAVPVTEFGEFKHTNKNTDDLTKYGQRDFKKFLEKA</sequence>
<dbReference type="STRING" id="1907666.DSM25559_1887"/>
<evidence type="ECO:0000313" key="2">
    <source>
        <dbReference type="Proteomes" id="UP000187891"/>
    </source>
</evidence>